<protein>
    <submittedName>
        <fullName evidence="4">Uncharacterized protein</fullName>
    </submittedName>
</protein>
<dbReference type="Proteomes" id="UP001161017">
    <property type="component" value="Unassembled WGS sequence"/>
</dbReference>
<dbReference type="Gene3D" id="3.40.50.720">
    <property type="entry name" value="NAD(P)-binding Rossmann-like Domain"/>
    <property type="match status" value="1"/>
</dbReference>
<dbReference type="InterPro" id="IPR036291">
    <property type="entry name" value="NAD(P)-bd_dom_sf"/>
</dbReference>
<comment type="caution">
    <text evidence="4">The sequence shown here is derived from an EMBL/GenBank/DDBJ whole genome shotgun (WGS) entry which is preliminary data.</text>
</comment>
<keyword evidence="5" id="KW-1185">Reference proteome</keyword>
<feature type="region of interest" description="Disordered" evidence="3">
    <location>
        <begin position="1"/>
        <end position="21"/>
    </location>
</feature>
<accession>A0AA43QUH5</accession>
<dbReference type="PRINTS" id="PR00081">
    <property type="entry name" value="GDHRDH"/>
</dbReference>
<dbReference type="EMBL" id="JAPUFD010000021">
    <property type="protein sequence ID" value="MDI1492876.1"/>
    <property type="molecule type" value="Genomic_DNA"/>
</dbReference>
<evidence type="ECO:0000313" key="5">
    <source>
        <dbReference type="Proteomes" id="UP001161017"/>
    </source>
</evidence>
<sequence length="332" mass="35591">MPSRYSSAHEKTNGPGDARPTALHIVKDEGLEGKLTDKVVLITGCSSGIGIETARAMAATGARVFAGVRNVAKGEDALGDILKSGRVELLKMDLNSLESVRQAAEEFKGKSEGLNILINNAGIMATPQGTTADGFESQLGTNHLSHFLLFQLLKPLLLSSSTPSSSSRVICLSSSGHRTHGILFSDYNFSSTPYNPWIAYGQSKTANIYMANEIDRRYGAKGIHAMSVMPGGIMSGLQAHVDPGMKAMFERPEVVKIMKNTEQGAATSVYAAVGKEWEGKGGIYLEDCEEQGVVDRSKGASAPGVAEWAFDEEGERRLWKDSCGMVRVEDDA</sequence>
<dbReference type="SUPFAM" id="SSF51735">
    <property type="entry name" value="NAD(P)-binding Rossmann-fold domains"/>
    <property type="match status" value="1"/>
</dbReference>
<dbReference type="PANTHER" id="PTHR24320:SF272">
    <property type="entry name" value="NAD(P)-BINDING ROSSMANN-FOLD SUPERFAMILY PROTEIN"/>
    <property type="match status" value="1"/>
</dbReference>
<keyword evidence="2" id="KW-0560">Oxidoreductase</keyword>
<evidence type="ECO:0000256" key="2">
    <source>
        <dbReference type="ARBA" id="ARBA00023002"/>
    </source>
</evidence>
<name>A0AA43QUH5_9LECA</name>
<dbReference type="GO" id="GO:0016491">
    <property type="term" value="F:oxidoreductase activity"/>
    <property type="evidence" value="ECO:0007669"/>
    <property type="project" value="UniProtKB-KW"/>
</dbReference>
<gene>
    <name evidence="4" type="ORF">OHK93_004659</name>
</gene>
<organism evidence="4 5">
    <name type="scientific">Ramalina farinacea</name>
    <dbReference type="NCBI Taxonomy" id="258253"/>
    <lineage>
        <taxon>Eukaryota</taxon>
        <taxon>Fungi</taxon>
        <taxon>Dikarya</taxon>
        <taxon>Ascomycota</taxon>
        <taxon>Pezizomycotina</taxon>
        <taxon>Lecanoromycetes</taxon>
        <taxon>OSLEUM clade</taxon>
        <taxon>Lecanoromycetidae</taxon>
        <taxon>Lecanorales</taxon>
        <taxon>Lecanorineae</taxon>
        <taxon>Ramalinaceae</taxon>
        <taxon>Ramalina</taxon>
    </lineage>
</organism>
<evidence type="ECO:0000313" key="4">
    <source>
        <dbReference type="EMBL" id="MDI1492876.1"/>
    </source>
</evidence>
<dbReference type="Pfam" id="PF00106">
    <property type="entry name" value="adh_short"/>
    <property type="match status" value="1"/>
</dbReference>
<dbReference type="PANTHER" id="PTHR24320">
    <property type="entry name" value="RETINOL DEHYDROGENASE"/>
    <property type="match status" value="1"/>
</dbReference>
<proteinExistence type="inferred from homology"/>
<dbReference type="AlphaFoldDB" id="A0AA43QUH5"/>
<evidence type="ECO:0000256" key="3">
    <source>
        <dbReference type="SAM" id="MobiDB-lite"/>
    </source>
</evidence>
<reference evidence="4" key="1">
    <citation type="journal article" date="2023" name="Genome Biol. Evol.">
        <title>First Whole Genome Sequence and Flow Cytometry Genome Size Data for the Lichen-Forming Fungus Ramalina farinacea (Ascomycota).</title>
        <authorList>
            <person name="Llewellyn T."/>
            <person name="Mian S."/>
            <person name="Hill R."/>
            <person name="Leitch I.J."/>
            <person name="Gaya E."/>
        </authorList>
    </citation>
    <scope>NUCLEOTIDE SEQUENCE</scope>
    <source>
        <strain evidence="4">LIQ254RAFAR</strain>
    </source>
</reference>
<comment type="similarity">
    <text evidence="1">Belongs to the short-chain dehydrogenases/reductases (SDR) family.</text>
</comment>
<evidence type="ECO:0000256" key="1">
    <source>
        <dbReference type="ARBA" id="ARBA00006484"/>
    </source>
</evidence>
<dbReference type="InterPro" id="IPR002347">
    <property type="entry name" value="SDR_fam"/>
</dbReference>